<name>A0A8J8NJA2_HALGN</name>
<accession>A0A8J8NJA2</accession>
<organism evidence="1 2">
    <name type="scientific">Halteria grandinella</name>
    <dbReference type="NCBI Taxonomy" id="5974"/>
    <lineage>
        <taxon>Eukaryota</taxon>
        <taxon>Sar</taxon>
        <taxon>Alveolata</taxon>
        <taxon>Ciliophora</taxon>
        <taxon>Intramacronucleata</taxon>
        <taxon>Spirotrichea</taxon>
        <taxon>Stichotrichia</taxon>
        <taxon>Sporadotrichida</taxon>
        <taxon>Halteriidae</taxon>
        <taxon>Halteria</taxon>
    </lineage>
</organism>
<dbReference type="EMBL" id="RRYP01014914">
    <property type="protein sequence ID" value="TNV75748.1"/>
    <property type="molecule type" value="Genomic_DNA"/>
</dbReference>
<gene>
    <name evidence="1" type="ORF">FGO68_gene16433</name>
</gene>
<proteinExistence type="predicted"/>
<reference evidence="1" key="1">
    <citation type="submission" date="2019-06" db="EMBL/GenBank/DDBJ databases">
        <authorList>
            <person name="Zheng W."/>
        </authorList>
    </citation>
    <scope>NUCLEOTIDE SEQUENCE</scope>
    <source>
        <strain evidence="1">QDHG01</strain>
    </source>
</reference>
<evidence type="ECO:0000313" key="2">
    <source>
        <dbReference type="Proteomes" id="UP000785679"/>
    </source>
</evidence>
<evidence type="ECO:0000313" key="1">
    <source>
        <dbReference type="EMBL" id="TNV75748.1"/>
    </source>
</evidence>
<sequence length="67" mass="7727">MVPKYTCKLDLKANTLDDDEESEVARASESYVLDVDYTNLKRIQQELEEALKSLDAPYSKKVVKFLK</sequence>
<protein>
    <submittedName>
        <fullName evidence="1">Uncharacterized protein</fullName>
    </submittedName>
</protein>
<dbReference type="OrthoDB" id="10257479at2759"/>
<dbReference type="AlphaFoldDB" id="A0A8J8NJA2"/>
<dbReference type="Proteomes" id="UP000785679">
    <property type="component" value="Unassembled WGS sequence"/>
</dbReference>
<comment type="caution">
    <text evidence="1">The sequence shown here is derived from an EMBL/GenBank/DDBJ whole genome shotgun (WGS) entry which is preliminary data.</text>
</comment>
<keyword evidence="2" id="KW-1185">Reference proteome</keyword>